<keyword evidence="5" id="KW-1185">Reference proteome</keyword>
<reference evidence="4" key="1">
    <citation type="submission" date="2010-02" db="EMBL/GenBank/DDBJ databases">
        <title>Sequencing and annotation of the Blastocystis hominis genome.</title>
        <authorList>
            <person name="Wincker P."/>
        </authorList>
    </citation>
    <scope>NUCLEOTIDE SEQUENCE</scope>
    <source>
        <strain evidence="4">Singapore isolate B</strain>
    </source>
</reference>
<evidence type="ECO:0000256" key="1">
    <source>
        <dbReference type="ARBA" id="ARBA00023242"/>
    </source>
</evidence>
<dbReference type="InterPro" id="IPR009057">
    <property type="entry name" value="Homeodomain-like_sf"/>
</dbReference>
<evidence type="ECO:0000259" key="3">
    <source>
        <dbReference type="PROSITE" id="PS51294"/>
    </source>
</evidence>
<dbReference type="InterPro" id="IPR017930">
    <property type="entry name" value="Myb_dom"/>
</dbReference>
<dbReference type="Pfam" id="PF00249">
    <property type="entry name" value="Myb_DNA-binding"/>
    <property type="match status" value="1"/>
</dbReference>
<dbReference type="PANTHER" id="PTHR46734">
    <property type="entry name" value="TELOMERIC REPEAT-BINDING FACTOR 1 TERF1"/>
    <property type="match status" value="1"/>
</dbReference>
<proteinExistence type="predicted"/>
<dbReference type="PROSITE" id="PS50090">
    <property type="entry name" value="MYB_LIKE"/>
    <property type="match status" value="1"/>
</dbReference>
<dbReference type="SUPFAM" id="SSF46689">
    <property type="entry name" value="Homeodomain-like"/>
    <property type="match status" value="1"/>
</dbReference>
<feature type="domain" description="Myb-like" evidence="2">
    <location>
        <begin position="228"/>
        <end position="281"/>
    </location>
</feature>
<evidence type="ECO:0000313" key="4">
    <source>
        <dbReference type="EMBL" id="CBK23322.2"/>
    </source>
</evidence>
<dbReference type="PANTHER" id="PTHR46734:SF1">
    <property type="entry name" value="TELOMERIC REPEAT-BINDING FACTOR 1"/>
    <property type="match status" value="1"/>
</dbReference>
<dbReference type="GeneID" id="24920323"/>
<dbReference type="InParanoid" id="D8M5I3"/>
<name>D8M5I3_BLAHO</name>
<dbReference type="OrthoDB" id="608866at2759"/>
<dbReference type="CDD" id="cd11660">
    <property type="entry name" value="SANT_TRF"/>
    <property type="match status" value="1"/>
</dbReference>
<evidence type="ECO:0000313" key="5">
    <source>
        <dbReference type="Proteomes" id="UP000008312"/>
    </source>
</evidence>
<dbReference type="Proteomes" id="UP000008312">
    <property type="component" value="Unassembled WGS sequence"/>
</dbReference>
<gene>
    <name evidence="4" type="ORF">GSBLH_T00003213001</name>
</gene>
<accession>D8M5I3</accession>
<dbReference type="Gene3D" id="1.10.10.60">
    <property type="entry name" value="Homeodomain-like"/>
    <property type="match status" value="1"/>
</dbReference>
<dbReference type="AlphaFoldDB" id="D8M5I3"/>
<sequence length="286" mass="33427">MDDLICYEYCIKERIVPAVECPFWLFLANFSLAKYPPQINKASAFSLFYEISIGIFFKPEWSKKEIDSWLRDLFDDQHENTHYKFFFEFLTGEDKDAITTFVDPLVVEKKQRTLSGIICQMEEIVCGNTVLEGQCEKQVQKLLDTLNSSSDSSTLSVDKVCHQCSEARKNLRKSHETIPSPMKQIFPSPRVSKRKNNNEEEIKIEHFPPIPVPSKLAYRKIIHSEPLGSTRTRRLWTPEEEAKLIKGVNTYGKGNWALIRRKMHLTERTNVELKDKWRNICKKLVY</sequence>
<dbReference type="RefSeq" id="XP_012897370.1">
    <property type="nucleotide sequence ID" value="XM_013041916.1"/>
</dbReference>
<dbReference type="PROSITE" id="PS51294">
    <property type="entry name" value="HTH_MYB"/>
    <property type="match status" value="1"/>
</dbReference>
<protein>
    <submittedName>
        <fullName evidence="4">Uncharacterized protein</fullName>
    </submittedName>
</protein>
<keyword evidence="1" id="KW-0539">Nucleus</keyword>
<dbReference type="EMBL" id="FN668660">
    <property type="protein sequence ID" value="CBK23322.2"/>
    <property type="molecule type" value="Genomic_DNA"/>
</dbReference>
<evidence type="ECO:0000259" key="2">
    <source>
        <dbReference type="PROSITE" id="PS50090"/>
    </source>
</evidence>
<dbReference type="InterPro" id="IPR052450">
    <property type="entry name" value="TRBD-Containing_Protein"/>
</dbReference>
<dbReference type="SMART" id="SM00717">
    <property type="entry name" value="SANT"/>
    <property type="match status" value="1"/>
</dbReference>
<organism evidence="4">
    <name type="scientific">Blastocystis hominis</name>
    <dbReference type="NCBI Taxonomy" id="12968"/>
    <lineage>
        <taxon>Eukaryota</taxon>
        <taxon>Sar</taxon>
        <taxon>Stramenopiles</taxon>
        <taxon>Bigyra</taxon>
        <taxon>Opalozoa</taxon>
        <taxon>Opalinata</taxon>
        <taxon>Blastocystidae</taxon>
        <taxon>Blastocystis</taxon>
    </lineage>
</organism>
<feature type="domain" description="HTH myb-type" evidence="3">
    <location>
        <begin position="228"/>
        <end position="285"/>
    </location>
</feature>
<dbReference type="InterPro" id="IPR001005">
    <property type="entry name" value="SANT/Myb"/>
</dbReference>